<organism evidence="2 3">
    <name type="scientific">Aspergillus ibericus CBS 121593</name>
    <dbReference type="NCBI Taxonomy" id="1448316"/>
    <lineage>
        <taxon>Eukaryota</taxon>
        <taxon>Fungi</taxon>
        <taxon>Dikarya</taxon>
        <taxon>Ascomycota</taxon>
        <taxon>Pezizomycotina</taxon>
        <taxon>Eurotiomycetes</taxon>
        <taxon>Eurotiomycetidae</taxon>
        <taxon>Eurotiales</taxon>
        <taxon>Aspergillaceae</taxon>
        <taxon>Aspergillus</taxon>
        <taxon>Aspergillus subgen. Circumdati</taxon>
    </lineage>
</organism>
<evidence type="ECO:0008006" key="4">
    <source>
        <dbReference type="Google" id="ProtNLM"/>
    </source>
</evidence>
<keyword evidence="3" id="KW-1185">Reference proteome</keyword>
<evidence type="ECO:0000256" key="1">
    <source>
        <dbReference type="SAM" id="SignalP"/>
    </source>
</evidence>
<protein>
    <recommendedName>
        <fullName evidence="4">Ig-like domain-containing protein</fullName>
    </recommendedName>
</protein>
<dbReference type="OrthoDB" id="4482902at2759"/>
<evidence type="ECO:0000313" key="2">
    <source>
        <dbReference type="EMBL" id="RAL01466.1"/>
    </source>
</evidence>
<dbReference type="Proteomes" id="UP000249402">
    <property type="component" value="Unassembled WGS sequence"/>
</dbReference>
<dbReference type="VEuPathDB" id="FungiDB:BO80DRAFT_59061"/>
<accession>A0A395H0W5</accession>
<feature type="signal peptide" evidence="1">
    <location>
        <begin position="1"/>
        <end position="18"/>
    </location>
</feature>
<name>A0A395H0W5_9EURO</name>
<proteinExistence type="predicted"/>
<dbReference type="AlphaFoldDB" id="A0A395H0W5"/>
<dbReference type="GeneID" id="37229492"/>
<keyword evidence="1" id="KW-0732">Signal</keyword>
<reference evidence="2 3" key="1">
    <citation type="submission" date="2018-02" db="EMBL/GenBank/DDBJ databases">
        <title>The genomes of Aspergillus section Nigri reveals drivers in fungal speciation.</title>
        <authorList>
            <consortium name="DOE Joint Genome Institute"/>
            <person name="Vesth T.C."/>
            <person name="Nybo J."/>
            <person name="Theobald S."/>
            <person name="Brandl J."/>
            <person name="Frisvad J.C."/>
            <person name="Nielsen K.F."/>
            <person name="Lyhne E.K."/>
            <person name="Kogle M.E."/>
            <person name="Kuo A."/>
            <person name="Riley R."/>
            <person name="Clum A."/>
            <person name="Nolan M."/>
            <person name="Lipzen A."/>
            <person name="Salamov A."/>
            <person name="Henrissat B."/>
            <person name="Wiebenga A."/>
            <person name="De vries R.P."/>
            <person name="Grigoriev I.V."/>
            <person name="Mortensen U.H."/>
            <person name="Andersen M.R."/>
            <person name="Baker S.E."/>
        </authorList>
    </citation>
    <scope>NUCLEOTIDE SEQUENCE [LARGE SCALE GENOMIC DNA]</scope>
    <source>
        <strain evidence="2 3">CBS 121593</strain>
    </source>
</reference>
<dbReference type="RefSeq" id="XP_025575793.1">
    <property type="nucleotide sequence ID" value="XM_025724627.1"/>
</dbReference>
<gene>
    <name evidence="2" type="ORF">BO80DRAFT_59061</name>
</gene>
<evidence type="ECO:0000313" key="3">
    <source>
        <dbReference type="Proteomes" id="UP000249402"/>
    </source>
</evidence>
<sequence length="147" mass="15747">MKAHTICSLLMAVSTALAVPAKRAEEAVTISGLWASETSETADVQFILVDANYDDTTDASLSWERPGPPVTDSRTEDGNYWVDFPGGVSNITSFTLAITRVKGPEIVEVTVNANETGSLWTCQTSIGSMVTTECRYSGNITVYPTSS</sequence>
<dbReference type="EMBL" id="KZ824435">
    <property type="protein sequence ID" value="RAL01466.1"/>
    <property type="molecule type" value="Genomic_DNA"/>
</dbReference>
<feature type="chain" id="PRO_5017277418" description="Ig-like domain-containing protein" evidence="1">
    <location>
        <begin position="19"/>
        <end position="147"/>
    </location>
</feature>